<sequence>MDTVATPSSVADTAQDDTITIVNGPEGDFTDWQSIDWQGAEEEVRRLRQRIFTASQAGDLKRVRNLQKLMLRSRSNTLVSVRRVTEVNAGRKTAGTDGRVVLLPQGKAELADWMQHRATPWKPRPVRRVYIPKANGRQRGLGIPVIIDRCLQAVALNALEPEWEARFEPRSYGFRPGRGCHDAIGAIFLAAKGKSPKRQWILDADLAAAFDRIDHDHLLASIGQFPARGLVEQWLKAGVIDRGSFAPTEEGVPQGGIISPVLMNVALHGMEEAAGVRYRTSGPRAGELAVGSPTLIRYADDLVVLCHSRDEAQQVKARLAKWLAPRGLAFNEEKTRIAHLDEGCDFLGFNVRRYHGMLLIKPSKAGARRIRARLTAEVLALRGQNAAAVIAKLNPIIRGWAAYYRGVVSSEVFTSLDDHVWRLVYKWARHTHPNKPRGWVTARYFGRFNTSRQDRWVFGDRETGRYLAKFAWTKIVRHQLVIKGASVDDPALTEYWASRRRRNRPPLSPFWLRLLQTQHGRCPLCGSLLLHATHQPQSPQEWEQWLRATRTAVRENAITIEAGRGTSDGLVAFRLIHVHCHRWRGGNGNREPALLAARGPSGPA</sequence>
<keyword evidence="3" id="KW-1185">Reference proteome</keyword>
<dbReference type="PANTHER" id="PTHR34047">
    <property type="entry name" value="NUCLEAR INTRON MATURASE 1, MITOCHONDRIAL-RELATED"/>
    <property type="match status" value="1"/>
</dbReference>
<dbReference type="InterPro" id="IPR043502">
    <property type="entry name" value="DNA/RNA_pol_sf"/>
</dbReference>
<dbReference type="CDD" id="cd01651">
    <property type="entry name" value="RT_G2_intron"/>
    <property type="match status" value="1"/>
</dbReference>
<gene>
    <name evidence="2" type="primary">ltrA_2</name>
    <name evidence="2" type="ORF">GCM10010430_81300</name>
</gene>
<dbReference type="InterPro" id="IPR051083">
    <property type="entry name" value="GrpII_Intron_Splice-Mob/Def"/>
</dbReference>
<reference evidence="2 3" key="1">
    <citation type="journal article" date="2019" name="Int. J. Syst. Evol. Microbiol.">
        <title>The Global Catalogue of Microorganisms (GCM) 10K type strain sequencing project: providing services to taxonomists for standard genome sequencing and annotation.</title>
        <authorList>
            <consortium name="The Broad Institute Genomics Platform"/>
            <consortium name="The Broad Institute Genome Sequencing Center for Infectious Disease"/>
            <person name="Wu L."/>
            <person name="Ma J."/>
        </authorList>
    </citation>
    <scope>NUCLEOTIDE SEQUENCE [LARGE SCALE GENOMIC DNA]</scope>
    <source>
        <strain evidence="2 3">JCM 7356</strain>
    </source>
</reference>
<dbReference type="PROSITE" id="PS50878">
    <property type="entry name" value="RT_POL"/>
    <property type="match status" value="1"/>
</dbReference>
<feature type="domain" description="Reverse transcriptase" evidence="1">
    <location>
        <begin position="112"/>
        <end position="351"/>
    </location>
</feature>
<dbReference type="Pfam" id="PF00078">
    <property type="entry name" value="RVT_1"/>
    <property type="match status" value="1"/>
</dbReference>
<proteinExistence type="predicted"/>
<dbReference type="Pfam" id="PF08388">
    <property type="entry name" value="GIIM"/>
    <property type="match status" value="1"/>
</dbReference>
<evidence type="ECO:0000313" key="2">
    <source>
        <dbReference type="EMBL" id="GAA2283887.1"/>
    </source>
</evidence>
<comment type="caution">
    <text evidence="2">The sequence shown here is derived from an EMBL/GenBank/DDBJ whole genome shotgun (WGS) entry which is preliminary data.</text>
</comment>
<protein>
    <submittedName>
        <fullName evidence="2">Group II intron reverse transcriptase/maturase</fullName>
    </submittedName>
</protein>
<organism evidence="2 3">
    <name type="scientific">Kitasatospora cystarginea</name>
    <dbReference type="NCBI Taxonomy" id="58350"/>
    <lineage>
        <taxon>Bacteria</taxon>
        <taxon>Bacillati</taxon>
        <taxon>Actinomycetota</taxon>
        <taxon>Actinomycetes</taxon>
        <taxon>Kitasatosporales</taxon>
        <taxon>Streptomycetaceae</taxon>
        <taxon>Kitasatospora</taxon>
    </lineage>
</organism>
<dbReference type="NCBIfam" id="TIGR04416">
    <property type="entry name" value="group_II_RT_mat"/>
    <property type="match status" value="1"/>
</dbReference>
<keyword evidence="2" id="KW-0548">Nucleotidyltransferase</keyword>
<keyword evidence="2" id="KW-0808">Transferase</keyword>
<dbReference type="Pfam" id="PF13655">
    <property type="entry name" value="RVT_N"/>
    <property type="match status" value="1"/>
</dbReference>
<dbReference type="InterPro" id="IPR000477">
    <property type="entry name" value="RT_dom"/>
</dbReference>
<dbReference type="Proteomes" id="UP001500305">
    <property type="component" value="Unassembled WGS sequence"/>
</dbReference>
<name>A0ABN3F2W2_9ACTN</name>
<keyword evidence="2" id="KW-0695">RNA-directed DNA polymerase</keyword>
<dbReference type="EMBL" id="BAAATR010000132">
    <property type="protein sequence ID" value="GAA2283887.1"/>
    <property type="molecule type" value="Genomic_DNA"/>
</dbReference>
<dbReference type="InterPro" id="IPR025960">
    <property type="entry name" value="RVT_N"/>
</dbReference>
<evidence type="ECO:0000313" key="3">
    <source>
        <dbReference type="Proteomes" id="UP001500305"/>
    </source>
</evidence>
<dbReference type="SUPFAM" id="SSF56672">
    <property type="entry name" value="DNA/RNA polymerases"/>
    <property type="match status" value="1"/>
</dbReference>
<dbReference type="InterPro" id="IPR013597">
    <property type="entry name" value="Mat_intron_G2"/>
</dbReference>
<dbReference type="InterPro" id="IPR030931">
    <property type="entry name" value="Group_II_RT_mat"/>
</dbReference>
<dbReference type="PANTHER" id="PTHR34047:SF10">
    <property type="entry name" value="GROUP II INTRON-ASSOCIATED OPEN READING FRAME"/>
    <property type="match status" value="1"/>
</dbReference>
<evidence type="ECO:0000259" key="1">
    <source>
        <dbReference type="PROSITE" id="PS50878"/>
    </source>
</evidence>
<dbReference type="GO" id="GO:0003964">
    <property type="term" value="F:RNA-directed DNA polymerase activity"/>
    <property type="evidence" value="ECO:0007669"/>
    <property type="project" value="UniProtKB-KW"/>
</dbReference>
<accession>A0ABN3F2W2</accession>